<feature type="non-terminal residue" evidence="9">
    <location>
        <position position="1"/>
    </location>
</feature>
<organism evidence="9 10">
    <name type="scientific">Microctonus hyperodae</name>
    <name type="common">Parasitoid wasp</name>
    <dbReference type="NCBI Taxonomy" id="165561"/>
    <lineage>
        <taxon>Eukaryota</taxon>
        <taxon>Metazoa</taxon>
        <taxon>Ecdysozoa</taxon>
        <taxon>Arthropoda</taxon>
        <taxon>Hexapoda</taxon>
        <taxon>Insecta</taxon>
        <taxon>Pterygota</taxon>
        <taxon>Neoptera</taxon>
        <taxon>Endopterygota</taxon>
        <taxon>Hymenoptera</taxon>
        <taxon>Apocrita</taxon>
        <taxon>Ichneumonoidea</taxon>
        <taxon>Braconidae</taxon>
        <taxon>Euphorinae</taxon>
        <taxon>Microctonus</taxon>
    </lineage>
</organism>
<dbReference type="GO" id="GO:0006882">
    <property type="term" value="P:intracellular zinc ion homeostasis"/>
    <property type="evidence" value="ECO:0007669"/>
    <property type="project" value="TreeGrafter"/>
</dbReference>
<gene>
    <name evidence="9" type="ORF">PV327_011093</name>
</gene>
<evidence type="ECO:0000256" key="3">
    <source>
        <dbReference type="ARBA" id="ARBA00022692"/>
    </source>
</evidence>
<dbReference type="Pfam" id="PF01545">
    <property type="entry name" value="Cation_efflux"/>
    <property type="match status" value="1"/>
</dbReference>
<dbReference type="Gene3D" id="1.20.1510.10">
    <property type="entry name" value="Cation efflux protein transmembrane domain"/>
    <property type="match status" value="1"/>
</dbReference>
<name>A0AA39FR28_MICHY</name>
<evidence type="ECO:0000256" key="5">
    <source>
        <dbReference type="ARBA" id="ARBA00022989"/>
    </source>
</evidence>
<dbReference type="Proteomes" id="UP001168972">
    <property type="component" value="Unassembled WGS sequence"/>
</dbReference>
<proteinExistence type="inferred from homology"/>
<dbReference type="PANTHER" id="PTHR45820">
    <property type="entry name" value="FI23527P1"/>
    <property type="match status" value="1"/>
</dbReference>
<keyword evidence="4" id="KW-0862">Zinc</keyword>
<evidence type="ECO:0000313" key="9">
    <source>
        <dbReference type="EMBL" id="KAK0174254.1"/>
    </source>
</evidence>
<evidence type="ECO:0000313" key="10">
    <source>
        <dbReference type="Proteomes" id="UP001168972"/>
    </source>
</evidence>
<dbReference type="PANTHER" id="PTHR45820:SF9">
    <property type="entry name" value="FI23527P1"/>
    <property type="match status" value="1"/>
</dbReference>
<dbReference type="GO" id="GO:0010312">
    <property type="term" value="P:detoxification of zinc ion"/>
    <property type="evidence" value="ECO:0007669"/>
    <property type="project" value="TreeGrafter"/>
</dbReference>
<feature type="transmembrane region" description="Helical" evidence="7">
    <location>
        <begin position="15"/>
        <end position="35"/>
    </location>
</feature>
<evidence type="ECO:0000256" key="7">
    <source>
        <dbReference type="SAM" id="Phobius"/>
    </source>
</evidence>
<evidence type="ECO:0000256" key="6">
    <source>
        <dbReference type="ARBA" id="ARBA00023136"/>
    </source>
</evidence>
<protein>
    <recommendedName>
        <fullName evidence="8">Cation efflux protein transmembrane domain-containing protein</fullName>
    </recommendedName>
</protein>
<keyword evidence="6 7" id="KW-0472">Membrane</keyword>
<dbReference type="GO" id="GO:0016020">
    <property type="term" value="C:membrane"/>
    <property type="evidence" value="ECO:0007669"/>
    <property type="project" value="UniProtKB-SubCell"/>
</dbReference>
<comment type="similarity">
    <text evidence="2">Belongs to the cation diffusion facilitator (CDF) transporter (TC 2.A.4) family. SLC30A subfamily.</text>
</comment>
<dbReference type="InterPro" id="IPR058533">
    <property type="entry name" value="Cation_efflux_TM"/>
</dbReference>
<keyword evidence="5 7" id="KW-1133">Transmembrane helix</keyword>
<keyword evidence="10" id="KW-1185">Reference proteome</keyword>
<dbReference type="SUPFAM" id="SSF161111">
    <property type="entry name" value="Cation efflux protein transmembrane domain-like"/>
    <property type="match status" value="1"/>
</dbReference>
<sequence>MAVKEWFRRLKPVQLYLVLFFTTAFFIIEIVASHVTHSLTLLLNAYHMLCNIIALVGCIATIKYGNQYNCRGVSQCSSAGNSSICIIENIQSSMPPLANNKN</sequence>
<comment type="subcellular location">
    <subcellularLocation>
        <location evidence="1">Membrane</location>
        <topology evidence="1">Multi-pass membrane protein</topology>
    </subcellularLocation>
</comment>
<reference evidence="9" key="1">
    <citation type="journal article" date="2023" name="bioRxiv">
        <title>Scaffold-level genome assemblies of two parasitoid biocontrol wasps reveal the parthenogenesis mechanism and an associated novel virus.</title>
        <authorList>
            <person name="Inwood S."/>
            <person name="Skelly J."/>
            <person name="Guhlin J."/>
            <person name="Harrop T."/>
            <person name="Goldson S."/>
            <person name="Dearden P."/>
        </authorList>
    </citation>
    <scope>NUCLEOTIDE SEQUENCE</scope>
    <source>
        <strain evidence="9">Lincoln</strain>
        <tissue evidence="9">Whole body</tissue>
    </source>
</reference>
<feature type="domain" description="Cation efflux protein transmembrane" evidence="8">
    <location>
        <begin position="16"/>
        <end position="67"/>
    </location>
</feature>
<evidence type="ECO:0000259" key="8">
    <source>
        <dbReference type="Pfam" id="PF01545"/>
    </source>
</evidence>
<evidence type="ECO:0000256" key="2">
    <source>
        <dbReference type="ARBA" id="ARBA00008873"/>
    </source>
</evidence>
<comment type="caution">
    <text evidence="9">The sequence shown here is derived from an EMBL/GenBank/DDBJ whole genome shotgun (WGS) entry which is preliminary data.</text>
</comment>
<feature type="transmembrane region" description="Helical" evidence="7">
    <location>
        <begin position="41"/>
        <end position="62"/>
    </location>
</feature>
<dbReference type="AlphaFoldDB" id="A0AA39FR28"/>
<dbReference type="EMBL" id="JAQQBR010000082">
    <property type="protein sequence ID" value="KAK0174254.1"/>
    <property type="molecule type" value="Genomic_DNA"/>
</dbReference>
<accession>A0AA39FR28</accession>
<keyword evidence="3 7" id="KW-0812">Transmembrane</keyword>
<dbReference type="GO" id="GO:0005385">
    <property type="term" value="F:zinc ion transmembrane transporter activity"/>
    <property type="evidence" value="ECO:0007669"/>
    <property type="project" value="TreeGrafter"/>
</dbReference>
<evidence type="ECO:0000256" key="1">
    <source>
        <dbReference type="ARBA" id="ARBA00004141"/>
    </source>
</evidence>
<dbReference type="InterPro" id="IPR027469">
    <property type="entry name" value="Cation_efflux_TMD_sf"/>
</dbReference>
<evidence type="ECO:0000256" key="4">
    <source>
        <dbReference type="ARBA" id="ARBA00022833"/>
    </source>
</evidence>
<reference evidence="9" key="2">
    <citation type="submission" date="2023-03" db="EMBL/GenBank/DDBJ databases">
        <authorList>
            <person name="Inwood S.N."/>
            <person name="Skelly J.G."/>
            <person name="Guhlin J."/>
            <person name="Harrop T.W.R."/>
            <person name="Goldson S.G."/>
            <person name="Dearden P.K."/>
        </authorList>
    </citation>
    <scope>NUCLEOTIDE SEQUENCE</scope>
    <source>
        <strain evidence="9">Lincoln</strain>
        <tissue evidence="9">Whole body</tissue>
    </source>
</reference>